<accession>A0ABD3WCX6</accession>
<dbReference type="Proteomes" id="UP001634394">
    <property type="component" value="Unassembled WGS sequence"/>
</dbReference>
<dbReference type="AlphaFoldDB" id="A0ABD3WCX6"/>
<feature type="non-terminal residue" evidence="1">
    <location>
        <position position="65"/>
    </location>
</feature>
<proteinExistence type="predicted"/>
<name>A0ABD3WCX6_SINWO</name>
<evidence type="ECO:0000313" key="1">
    <source>
        <dbReference type="EMBL" id="KAL3871764.1"/>
    </source>
</evidence>
<keyword evidence="2" id="KW-1185">Reference proteome</keyword>
<dbReference type="EMBL" id="JBJQND010000007">
    <property type="protein sequence ID" value="KAL3871764.1"/>
    <property type="molecule type" value="Genomic_DNA"/>
</dbReference>
<reference evidence="1 2" key="1">
    <citation type="submission" date="2024-11" db="EMBL/GenBank/DDBJ databases">
        <title>Chromosome-level genome assembly of the freshwater bivalve Anodonta woodiana.</title>
        <authorList>
            <person name="Chen X."/>
        </authorList>
    </citation>
    <scope>NUCLEOTIDE SEQUENCE [LARGE SCALE GENOMIC DNA]</scope>
    <source>
        <strain evidence="1">MN2024</strain>
        <tissue evidence="1">Gills</tissue>
    </source>
</reference>
<organism evidence="1 2">
    <name type="scientific">Sinanodonta woodiana</name>
    <name type="common">Chinese pond mussel</name>
    <name type="synonym">Anodonta woodiana</name>
    <dbReference type="NCBI Taxonomy" id="1069815"/>
    <lineage>
        <taxon>Eukaryota</taxon>
        <taxon>Metazoa</taxon>
        <taxon>Spiralia</taxon>
        <taxon>Lophotrochozoa</taxon>
        <taxon>Mollusca</taxon>
        <taxon>Bivalvia</taxon>
        <taxon>Autobranchia</taxon>
        <taxon>Heteroconchia</taxon>
        <taxon>Palaeoheterodonta</taxon>
        <taxon>Unionida</taxon>
        <taxon>Unionoidea</taxon>
        <taxon>Unionidae</taxon>
        <taxon>Unioninae</taxon>
        <taxon>Sinanodonta</taxon>
    </lineage>
</organism>
<evidence type="ECO:0000313" key="2">
    <source>
        <dbReference type="Proteomes" id="UP001634394"/>
    </source>
</evidence>
<gene>
    <name evidence="1" type="ORF">ACJMK2_039742</name>
</gene>
<comment type="caution">
    <text evidence="1">The sequence shown here is derived from an EMBL/GenBank/DDBJ whole genome shotgun (WGS) entry which is preliminary data.</text>
</comment>
<sequence>MLNMTGKLRLLVQEKVSMNDPRLIDLIRKCNIEFPSEKPYALTNPMIKDYSFGQSNYVDSLLNRK</sequence>
<protein>
    <submittedName>
        <fullName evidence="1">Uncharacterized protein</fullName>
    </submittedName>
</protein>